<reference evidence="2" key="1">
    <citation type="submission" date="2023-11" db="EMBL/GenBank/DDBJ databases">
        <title>Genome assemblies of two species of porcelain crab, Petrolisthes cinctipes and Petrolisthes manimaculis (Anomura: Porcellanidae).</title>
        <authorList>
            <person name="Angst P."/>
        </authorList>
    </citation>
    <scope>NUCLEOTIDE SEQUENCE</scope>
    <source>
        <strain evidence="2">PB745_02</strain>
        <tissue evidence="2">Gill</tissue>
    </source>
</reference>
<feature type="compositionally biased region" description="Polar residues" evidence="1">
    <location>
        <begin position="1"/>
        <end position="14"/>
    </location>
</feature>
<dbReference type="Proteomes" id="UP001292094">
    <property type="component" value="Unassembled WGS sequence"/>
</dbReference>
<dbReference type="EMBL" id="JAWZYT010005773">
    <property type="protein sequence ID" value="KAK4289653.1"/>
    <property type="molecule type" value="Genomic_DNA"/>
</dbReference>
<gene>
    <name evidence="2" type="ORF">Pmani_037389</name>
</gene>
<feature type="region of interest" description="Disordered" evidence="1">
    <location>
        <begin position="1"/>
        <end position="31"/>
    </location>
</feature>
<proteinExistence type="predicted"/>
<protein>
    <submittedName>
        <fullName evidence="2">Uncharacterized protein</fullName>
    </submittedName>
</protein>
<evidence type="ECO:0000313" key="2">
    <source>
        <dbReference type="EMBL" id="KAK4289653.1"/>
    </source>
</evidence>
<comment type="caution">
    <text evidence="2">The sequence shown here is derived from an EMBL/GenBank/DDBJ whole genome shotgun (WGS) entry which is preliminary data.</text>
</comment>
<organism evidence="2 3">
    <name type="scientific">Petrolisthes manimaculis</name>
    <dbReference type="NCBI Taxonomy" id="1843537"/>
    <lineage>
        <taxon>Eukaryota</taxon>
        <taxon>Metazoa</taxon>
        <taxon>Ecdysozoa</taxon>
        <taxon>Arthropoda</taxon>
        <taxon>Crustacea</taxon>
        <taxon>Multicrustacea</taxon>
        <taxon>Malacostraca</taxon>
        <taxon>Eumalacostraca</taxon>
        <taxon>Eucarida</taxon>
        <taxon>Decapoda</taxon>
        <taxon>Pleocyemata</taxon>
        <taxon>Anomura</taxon>
        <taxon>Galatheoidea</taxon>
        <taxon>Porcellanidae</taxon>
        <taxon>Petrolisthes</taxon>
    </lineage>
</organism>
<sequence length="84" mass="9309">MALSLSSNYQSQPKQRARAGDAGNGVRDGGVRREGGVWVATAQTTHTRRQSDRLVWPLCIRYQQHRLVPAVATLLVLIKEKAPD</sequence>
<name>A0AAE1TL74_9EUCA</name>
<keyword evidence="3" id="KW-1185">Reference proteome</keyword>
<dbReference type="AlphaFoldDB" id="A0AAE1TL74"/>
<evidence type="ECO:0000256" key="1">
    <source>
        <dbReference type="SAM" id="MobiDB-lite"/>
    </source>
</evidence>
<evidence type="ECO:0000313" key="3">
    <source>
        <dbReference type="Proteomes" id="UP001292094"/>
    </source>
</evidence>
<accession>A0AAE1TL74</accession>